<protein>
    <recommendedName>
        <fullName evidence="7">ABC transmembrane type-1 domain-containing protein</fullName>
    </recommendedName>
</protein>
<keyword evidence="2 5" id="KW-0812">Transmembrane</keyword>
<dbReference type="GO" id="GO:0016020">
    <property type="term" value="C:membrane"/>
    <property type="evidence" value="ECO:0007669"/>
    <property type="project" value="InterPro"/>
</dbReference>
<dbReference type="PANTHER" id="PTHR11384:SF59">
    <property type="entry name" value="LYSOSOMAL COBALAMIN TRANSPORTER ABCD4"/>
    <property type="match status" value="1"/>
</dbReference>
<keyword evidence="1" id="KW-0813">Transport</keyword>
<comment type="caution">
    <text evidence="8">The sequence shown here is derived from an EMBL/GenBank/DDBJ whole genome shotgun (WGS) entry which is preliminary data.</text>
</comment>
<dbReference type="GO" id="GO:0140359">
    <property type="term" value="F:ABC-type transporter activity"/>
    <property type="evidence" value="ECO:0007669"/>
    <property type="project" value="InterPro"/>
</dbReference>
<dbReference type="AlphaFoldDB" id="A0A7J7LVE9"/>
<dbReference type="InterPro" id="IPR011527">
    <property type="entry name" value="ABC1_TM_dom"/>
</dbReference>
<sequence length="532" mass="59872">MLLKGFVTFFLGSTIAFFSKVGSLLKQSVTNHTSSIPSLFQAIRSMSSSKLFIGGLSYCTDDGTLRDAFVTHGEAASFPAPAPAPDFNGYKGARVDDICQDDAISCRYVDEDGKKVCRDDEDEFGIYLPSSLCLSDSSDDDGISGDHFTFAQPKFHPEASTQFWKLSSTINAMNTSIIFENWAAFQEAFYNLCKNLEVIIKYKNRPMAYLEAIVNFEMSLTSFMSYKNLEDRMGSSNAEAYVSLRRKLEGSSQKARKKVKLIDDNQLMEHPSKMVSDMIDTKLNEIGARIGMQKVTRKVGGIEQLSYIGLERGHLVIRSFDCVYEQFINVNQVIQNDGDWLAQAKPMVVDQIIQKVRNWLLCKMPCINCIKDSSFKEVLSLQSLKVARKKTRYKLARVIRWMKSIQNSCKLNNDGSSRGSNGMCVCGGIVRDHTVIDLISFSNILYGIYPPLFVVLLAYSLDGIAITVFLGRGQVTLNFLKEKKETNFCYGLVRIRENVESIAFYGGEENEMQLLLQRFKSAFENLTAWISI</sequence>
<evidence type="ECO:0000256" key="1">
    <source>
        <dbReference type="ARBA" id="ARBA00022448"/>
    </source>
</evidence>
<dbReference type="PANTHER" id="PTHR11384">
    <property type="entry name" value="ATP-BINDING CASSETTE, SUB-FAMILY D MEMBER"/>
    <property type="match status" value="1"/>
</dbReference>
<evidence type="ECO:0000256" key="2">
    <source>
        <dbReference type="ARBA" id="ARBA00022692"/>
    </source>
</evidence>
<dbReference type="Proteomes" id="UP000541444">
    <property type="component" value="Unassembled WGS sequence"/>
</dbReference>
<evidence type="ECO:0000256" key="3">
    <source>
        <dbReference type="ARBA" id="ARBA00022989"/>
    </source>
</evidence>
<evidence type="ECO:0000313" key="8">
    <source>
        <dbReference type="EMBL" id="KAF6146538.1"/>
    </source>
</evidence>
<dbReference type="OrthoDB" id="1220249at2759"/>
<keyword evidence="3 5" id="KW-1133">Transmembrane helix</keyword>
<evidence type="ECO:0000256" key="5">
    <source>
        <dbReference type="SAM" id="Phobius"/>
    </source>
</evidence>
<evidence type="ECO:0000259" key="7">
    <source>
        <dbReference type="Pfam" id="PF06472"/>
    </source>
</evidence>
<gene>
    <name evidence="8" type="ORF">GIB67_008824</name>
</gene>
<dbReference type="EMBL" id="JACGCM010001965">
    <property type="protein sequence ID" value="KAF6146538.1"/>
    <property type="molecule type" value="Genomic_DNA"/>
</dbReference>
<keyword evidence="9" id="KW-1185">Reference proteome</keyword>
<dbReference type="GO" id="GO:0005524">
    <property type="term" value="F:ATP binding"/>
    <property type="evidence" value="ECO:0007669"/>
    <property type="project" value="InterPro"/>
</dbReference>
<dbReference type="InterPro" id="IPR050835">
    <property type="entry name" value="ABC_transporter_sub-D"/>
</dbReference>
<organism evidence="8 9">
    <name type="scientific">Kingdonia uniflora</name>
    <dbReference type="NCBI Taxonomy" id="39325"/>
    <lineage>
        <taxon>Eukaryota</taxon>
        <taxon>Viridiplantae</taxon>
        <taxon>Streptophyta</taxon>
        <taxon>Embryophyta</taxon>
        <taxon>Tracheophyta</taxon>
        <taxon>Spermatophyta</taxon>
        <taxon>Magnoliopsida</taxon>
        <taxon>Ranunculales</taxon>
        <taxon>Circaeasteraceae</taxon>
        <taxon>Kingdonia</taxon>
    </lineage>
</organism>
<accession>A0A7J7LVE9</accession>
<reference evidence="8 9" key="1">
    <citation type="journal article" date="2020" name="IScience">
        <title>Genome Sequencing of the Endangered Kingdonia uniflora (Circaeasteraceae, Ranunculales) Reveals Potential Mechanisms of Evolutionary Specialization.</title>
        <authorList>
            <person name="Sun Y."/>
            <person name="Deng T."/>
            <person name="Zhang A."/>
            <person name="Moore M.J."/>
            <person name="Landis J.B."/>
            <person name="Lin N."/>
            <person name="Zhang H."/>
            <person name="Zhang X."/>
            <person name="Huang J."/>
            <person name="Zhang X."/>
            <person name="Sun H."/>
            <person name="Wang H."/>
        </authorList>
    </citation>
    <scope>NUCLEOTIDE SEQUENCE [LARGE SCALE GENOMIC DNA]</scope>
    <source>
        <strain evidence="8">TB1705</strain>
        <tissue evidence="8">Leaf</tissue>
    </source>
</reference>
<evidence type="ECO:0000256" key="4">
    <source>
        <dbReference type="ARBA" id="ARBA00023136"/>
    </source>
</evidence>
<feature type="domain" description="ABC transmembrane type-1" evidence="7">
    <location>
        <begin position="435"/>
        <end position="527"/>
    </location>
</feature>
<keyword evidence="6" id="KW-0732">Signal</keyword>
<name>A0A7J7LVE9_9MAGN</name>
<dbReference type="Pfam" id="PF06472">
    <property type="entry name" value="ABC_membrane_2"/>
    <property type="match status" value="1"/>
</dbReference>
<feature type="chain" id="PRO_5029551693" description="ABC transmembrane type-1 domain-containing protein" evidence="6">
    <location>
        <begin position="17"/>
        <end position="532"/>
    </location>
</feature>
<feature type="transmembrane region" description="Helical" evidence="5">
    <location>
        <begin position="448"/>
        <end position="471"/>
    </location>
</feature>
<keyword evidence="4 5" id="KW-0472">Membrane</keyword>
<proteinExistence type="predicted"/>
<evidence type="ECO:0000313" key="9">
    <source>
        <dbReference type="Proteomes" id="UP000541444"/>
    </source>
</evidence>
<evidence type="ECO:0000256" key="6">
    <source>
        <dbReference type="SAM" id="SignalP"/>
    </source>
</evidence>
<feature type="signal peptide" evidence="6">
    <location>
        <begin position="1"/>
        <end position="16"/>
    </location>
</feature>